<name>A0A6A7AH76_9PLEO</name>
<sequence>MHKYALTGRSRHYSSNELIKAAPFTAHFASQVVHDMSQSFAIGAAHCDFLRAFCQTVVTPSLVPTSRYLALAGWLGLEASSRFQSSRWPCKLRSNVGLTDQLAMLQNHRGINCAHKRHRCTSPFPSPDPAAHHARLSNINDLNRHLAAVTRKCGEIDYLSTPGAFQPADHVCRSCTLAGCAGAWHAVWVVTPDLGIRYYD</sequence>
<dbReference type="EMBL" id="MU006217">
    <property type="protein sequence ID" value="KAF2832503.1"/>
    <property type="molecule type" value="Genomic_DNA"/>
</dbReference>
<accession>A0A6A7AH76</accession>
<reference evidence="1" key="1">
    <citation type="journal article" date="2020" name="Stud. Mycol.">
        <title>101 Dothideomycetes genomes: a test case for predicting lifestyles and emergence of pathogens.</title>
        <authorList>
            <person name="Haridas S."/>
            <person name="Albert R."/>
            <person name="Binder M."/>
            <person name="Bloem J."/>
            <person name="Labutti K."/>
            <person name="Salamov A."/>
            <person name="Andreopoulos B."/>
            <person name="Baker S."/>
            <person name="Barry K."/>
            <person name="Bills G."/>
            <person name="Bluhm B."/>
            <person name="Cannon C."/>
            <person name="Castanera R."/>
            <person name="Culley D."/>
            <person name="Daum C."/>
            <person name="Ezra D."/>
            <person name="Gonzalez J."/>
            <person name="Henrissat B."/>
            <person name="Kuo A."/>
            <person name="Liang C."/>
            <person name="Lipzen A."/>
            <person name="Lutzoni F."/>
            <person name="Magnuson J."/>
            <person name="Mondo S."/>
            <person name="Nolan M."/>
            <person name="Ohm R."/>
            <person name="Pangilinan J."/>
            <person name="Park H.-J."/>
            <person name="Ramirez L."/>
            <person name="Alfaro M."/>
            <person name="Sun H."/>
            <person name="Tritt A."/>
            <person name="Yoshinaga Y."/>
            <person name="Zwiers L.-H."/>
            <person name="Turgeon B."/>
            <person name="Goodwin S."/>
            <person name="Spatafora J."/>
            <person name="Crous P."/>
            <person name="Grigoriev I."/>
        </authorList>
    </citation>
    <scope>NUCLEOTIDE SEQUENCE</scope>
    <source>
        <strain evidence="1">CBS 113818</strain>
    </source>
</reference>
<dbReference type="Proteomes" id="UP000799424">
    <property type="component" value="Unassembled WGS sequence"/>
</dbReference>
<dbReference type="AlphaFoldDB" id="A0A6A7AH76"/>
<evidence type="ECO:0000313" key="1">
    <source>
        <dbReference type="EMBL" id="KAF2832503.1"/>
    </source>
</evidence>
<proteinExistence type="predicted"/>
<keyword evidence="2" id="KW-1185">Reference proteome</keyword>
<gene>
    <name evidence="1" type="ORF">CC86DRAFT_90467</name>
</gene>
<evidence type="ECO:0000313" key="2">
    <source>
        <dbReference type="Proteomes" id="UP000799424"/>
    </source>
</evidence>
<protein>
    <submittedName>
        <fullName evidence="1">Uncharacterized protein</fullName>
    </submittedName>
</protein>
<organism evidence="1 2">
    <name type="scientific">Ophiobolus disseminans</name>
    <dbReference type="NCBI Taxonomy" id="1469910"/>
    <lineage>
        <taxon>Eukaryota</taxon>
        <taxon>Fungi</taxon>
        <taxon>Dikarya</taxon>
        <taxon>Ascomycota</taxon>
        <taxon>Pezizomycotina</taxon>
        <taxon>Dothideomycetes</taxon>
        <taxon>Pleosporomycetidae</taxon>
        <taxon>Pleosporales</taxon>
        <taxon>Pleosporineae</taxon>
        <taxon>Phaeosphaeriaceae</taxon>
        <taxon>Ophiobolus</taxon>
    </lineage>
</organism>